<protein>
    <recommendedName>
        <fullName evidence="3">NAD-dependent epimerase/dehydratase domain-containing protein</fullName>
    </recommendedName>
</protein>
<sequence>MSETVLITGGNGFLAQHIIKQLLEQGFTVRATVRALAKADAVRVTMIANQVPHLERLTFAELDLTQDTGFDAAMQGVTYVMSVAAPVFVNGKTADAQTANAATAGTLRILQAAERAHVRRVVMTGNLGAVGFSNFDPHHQTTEADWTDVNQRNLSPYEKSKLVAEKAAWDYLRATSSPLEFAVVNPGAMLGAALDAHVSGSFGLVTNLLDGTIPALPQMSVNVIDVADAATIHVRALTTPAAAGKRFIAVADQPISLPAMAQLIRSHYPQLAGKVPHRQIPNWLLAVMAKFNAQAKEANMLLRINHDVSNQRAKSVLGWTPTSTAEQAVLGALKTIIASRA</sequence>
<feature type="domain" description="NAD-dependent epimerase/dehydratase" evidence="3">
    <location>
        <begin position="5"/>
        <end position="244"/>
    </location>
</feature>
<keyword evidence="1" id="KW-0560">Oxidoreductase</keyword>
<accession>A0A0R1ZMX0</accession>
<dbReference type="Proteomes" id="UP000051679">
    <property type="component" value="Unassembled WGS sequence"/>
</dbReference>
<dbReference type="SUPFAM" id="SSF51735">
    <property type="entry name" value="NAD(P)-binding Rossmann-fold domains"/>
    <property type="match status" value="1"/>
</dbReference>
<dbReference type="RefSeq" id="WP_054677505.1">
    <property type="nucleotide sequence ID" value="NZ_AYYO01000005.1"/>
</dbReference>
<dbReference type="Gene3D" id="3.40.50.720">
    <property type="entry name" value="NAD(P)-binding Rossmann-like Domain"/>
    <property type="match status" value="1"/>
</dbReference>
<dbReference type="InterPro" id="IPR001509">
    <property type="entry name" value="Epimerase_deHydtase"/>
</dbReference>
<proteinExistence type="inferred from homology"/>
<organism evidence="4 5">
    <name type="scientific">Lacticaseibacillus sharpeae JCM 1186 = DSM 20505</name>
    <dbReference type="NCBI Taxonomy" id="1291052"/>
    <lineage>
        <taxon>Bacteria</taxon>
        <taxon>Bacillati</taxon>
        <taxon>Bacillota</taxon>
        <taxon>Bacilli</taxon>
        <taxon>Lactobacillales</taxon>
        <taxon>Lactobacillaceae</taxon>
        <taxon>Lacticaseibacillus</taxon>
    </lineage>
</organism>
<evidence type="ECO:0000313" key="5">
    <source>
        <dbReference type="Proteomes" id="UP000051679"/>
    </source>
</evidence>
<dbReference type="PANTHER" id="PTHR10366:SF564">
    <property type="entry name" value="STEROL-4-ALPHA-CARBOXYLATE 3-DEHYDROGENASE, DECARBOXYLATING"/>
    <property type="match status" value="1"/>
</dbReference>
<dbReference type="GO" id="GO:0016616">
    <property type="term" value="F:oxidoreductase activity, acting on the CH-OH group of donors, NAD or NADP as acceptor"/>
    <property type="evidence" value="ECO:0007669"/>
    <property type="project" value="TreeGrafter"/>
</dbReference>
<dbReference type="STRING" id="1291052.FC18_GL000036"/>
<dbReference type="OrthoDB" id="9778052at2"/>
<name>A0A0R1ZMX0_9LACO</name>
<dbReference type="AlphaFoldDB" id="A0A0R1ZMX0"/>
<dbReference type="FunFam" id="3.40.50.720:FF:000336">
    <property type="entry name" value="Aldehyde reductase"/>
    <property type="match status" value="1"/>
</dbReference>
<dbReference type="InterPro" id="IPR050425">
    <property type="entry name" value="NAD(P)_dehydrat-like"/>
</dbReference>
<reference evidence="4 5" key="1">
    <citation type="journal article" date="2015" name="Genome Announc.">
        <title>Expanding the biotechnology potential of lactobacilli through comparative genomics of 213 strains and associated genera.</title>
        <authorList>
            <person name="Sun Z."/>
            <person name="Harris H.M."/>
            <person name="McCann A."/>
            <person name="Guo C."/>
            <person name="Argimon S."/>
            <person name="Zhang W."/>
            <person name="Yang X."/>
            <person name="Jeffery I.B."/>
            <person name="Cooney J.C."/>
            <person name="Kagawa T.F."/>
            <person name="Liu W."/>
            <person name="Song Y."/>
            <person name="Salvetti E."/>
            <person name="Wrobel A."/>
            <person name="Rasinkangas P."/>
            <person name="Parkhill J."/>
            <person name="Rea M.C."/>
            <person name="O'Sullivan O."/>
            <person name="Ritari J."/>
            <person name="Douillard F.P."/>
            <person name="Paul Ross R."/>
            <person name="Yang R."/>
            <person name="Briner A.E."/>
            <person name="Felis G.E."/>
            <person name="de Vos W.M."/>
            <person name="Barrangou R."/>
            <person name="Klaenhammer T.R."/>
            <person name="Caufield P.W."/>
            <person name="Cui Y."/>
            <person name="Zhang H."/>
            <person name="O'Toole P.W."/>
        </authorList>
    </citation>
    <scope>NUCLEOTIDE SEQUENCE [LARGE SCALE GENOMIC DNA]</scope>
    <source>
        <strain evidence="4 5">DSM 20505</strain>
    </source>
</reference>
<dbReference type="PATRIC" id="fig|1291052.5.peg.37"/>
<evidence type="ECO:0000259" key="3">
    <source>
        <dbReference type="Pfam" id="PF01370"/>
    </source>
</evidence>
<dbReference type="Pfam" id="PF01370">
    <property type="entry name" value="Epimerase"/>
    <property type="match status" value="1"/>
</dbReference>
<evidence type="ECO:0000313" key="4">
    <source>
        <dbReference type="EMBL" id="KRM56353.1"/>
    </source>
</evidence>
<comment type="caution">
    <text evidence="4">The sequence shown here is derived from an EMBL/GenBank/DDBJ whole genome shotgun (WGS) entry which is preliminary data.</text>
</comment>
<dbReference type="InterPro" id="IPR036291">
    <property type="entry name" value="NAD(P)-bd_dom_sf"/>
</dbReference>
<gene>
    <name evidence="4" type="ORF">FC18_GL000036</name>
</gene>
<comment type="similarity">
    <text evidence="2">Belongs to the NAD(P)-dependent epimerase/dehydratase family. Dihydroflavonol-4-reductase subfamily.</text>
</comment>
<keyword evidence="5" id="KW-1185">Reference proteome</keyword>
<evidence type="ECO:0000256" key="1">
    <source>
        <dbReference type="ARBA" id="ARBA00023002"/>
    </source>
</evidence>
<dbReference type="EMBL" id="AYYO01000005">
    <property type="protein sequence ID" value="KRM56353.1"/>
    <property type="molecule type" value="Genomic_DNA"/>
</dbReference>
<dbReference type="PANTHER" id="PTHR10366">
    <property type="entry name" value="NAD DEPENDENT EPIMERASE/DEHYDRATASE"/>
    <property type="match status" value="1"/>
</dbReference>
<evidence type="ECO:0000256" key="2">
    <source>
        <dbReference type="ARBA" id="ARBA00023445"/>
    </source>
</evidence>